<gene>
    <name evidence="2" type="ORF">GOODEAATRI_021175</name>
</gene>
<evidence type="ECO:0000313" key="3">
    <source>
        <dbReference type="Proteomes" id="UP001476798"/>
    </source>
</evidence>
<feature type="non-terminal residue" evidence="2">
    <location>
        <position position="1"/>
    </location>
</feature>
<reference evidence="2 3" key="1">
    <citation type="submission" date="2021-06" db="EMBL/GenBank/DDBJ databases">
        <authorList>
            <person name="Palmer J.M."/>
        </authorList>
    </citation>
    <scope>NUCLEOTIDE SEQUENCE [LARGE SCALE GENOMIC DNA]</scope>
    <source>
        <strain evidence="2 3">GA_2019</strain>
        <tissue evidence="2">Muscle</tissue>
    </source>
</reference>
<proteinExistence type="predicted"/>
<name>A0ABV0PFT6_9TELE</name>
<keyword evidence="3" id="KW-1185">Reference proteome</keyword>
<accession>A0ABV0PFT6</accession>
<dbReference type="InterPro" id="IPR035976">
    <property type="entry name" value="Sushi/SCR/CCP_sf"/>
</dbReference>
<keyword evidence="1" id="KW-1015">Disulfide bond</keyword>
<dbReference type="InterPro" id="IPR043543">
    <property type="entry name" value="PAPPA/PAPPA2"/>
</dbReference>
<evidence type="ECO:0000256" key="1">
    <source>
        <dbReference type="ARBA" id="ARBA00023157"/>
    </source>
</evidence>
<dbReference type="Gene3D" id="2.10.70.10">
    <property type="entry name" value="Complement Module, domain 1"/>
    <property type="match status" value="1"/>
</dbReference>
<evidence type="ECO:0000313" key="2">
    <source>
        <dbReference type="EMBL" id="MEQ2182328.1"/>
    </source>
</evidence>
<dbReference type="SUPFAM" id="SSF57535">
    <property type="entry name" value="Complement control module/SCR domain"/>
    <property type="match status" value="1"/>
</dbReference>
<dbReference type="PANTHER" id="PTHR46130">
    <property type="entry name" value="LAMGL DOMAIN-CONTAINING PROTEIN"/>
    <property type="match status" value="1"/>
</dbReference>
<dbReference type="EMBL" id="JAHRIO010072004">
    <property type="protein sequence ID" value="MEQ2182328.1"/>
    <property type="molecule type" value="Genomic_DNA"/>
</dbReference>
<comment type="caution">
    <text evidence="2">The sequence shown here is derived from an EMBL/GenBank/DDBJ whole genome shotgun (WGS) entry which is preliminary data.</text>
</comment>
<dbReference type="Proteomes" id="UP001476798">
    <property type="component" value="Unassembled WGS sequence"/>
</dbReference>
<organism evidence="2 3">
    <name type="scientific">Goodea atripinnis</name>
    <dbReference type="NCBI Taxonomy" id="208336"/>
    <lineage>
        <taxon>Eukaryota</taxon>
        <taxon>Metazoa</taxon>
        <taxon>Chordata</taxon>
        <taxon>Craniata</taxon>
        <taxon>Vertebrata</taxon>
        <taxon>Euteleostomi</taxon>
        <taxon>Actinopterygii</taxon>
        <taxon>Neopterygii</taxon>
        <taxon>Teleostei</taxon>
        <taxon>Neoteleostei</taxon>
        <taxon>Acanthomorphata</taxon>
        <taxon>Ovalentaria</taxon>
        <taxon>Atherinomorphae</taxon>
        <taxon>Cyprinodontiformes</taxon>
        <taxon>Goodeidae</taxon>
        <taxon>Goodea</taxon>
    </lineage>
</organism>
<dbReference type="PANTHER" id="PTHR46130:SF2">
    <property type="entry name" value="PAPPALYSIN-1"/>
    <property type="match status" value="1"/>
</dbReference>
<protein>
    <submittedName>
        <fullName evidence="2">Uncharacterized protein</fullName>
    </submittedName>
</protein>
<sequence>RAFKRQCTEDGTWLEGACEPVTCNPPPPIFHGSYYCTDGFRFDSVCRLNCSDPAGNHEGGSAHTVRLLHSSCKQEGWKLDRVVPPVPKQQRPVLVTSKPALQAPILMQARTWNRYV</sequence>